<proteinExistence type="inferred from homology"/>
<dbReference type="EC" id="2.7.1.17" evidence="5"/>
<dbReference type="InterPro" id="IPR018484">
    <property type="entry name" value="FGGY_N"/>
</dbReference>
<dbReference type="SUPFAM" id="SSF53067">
    <property type="entry name" value="Actin-like ATPase domain"/>
    <property type="match status" value="1"/>
</dbReference>
<keyword evidence="2 5" id="KW-0808">Transferase</keyword>
<dbReference type="Pfam" id="PF00370">
    <property type="entry name" value="FGGY_N"/>
    <property type="match status" value="1"/>
</dbReference>
<dbReference type="GO" id="GO:0004856">
    <property type="term" value="F:D-xylulokinase activity"/>
    <property type="evidence" value="ECO:0007669"/>
    <property type="project" value="UniProtKB-EC"/>
</dbReference>
<evidence type="ECO:0000256" key="3">
    <source>
        <dbReference type="ARBA" id="ARBA00022777"/>
    </source>
</evidence>
<dbReference type="EMBL" id="CABEEZ010000084">
    <property type="protein sequence ID" value="VTR36199.1"/>
    <property type="molecule type" value="Genomic_DNA"/>
</dbReference>
<gene>
    <name evidence="5" type="primary">xylB_2</name>
    <name evidence="5" type="ORF">NCTC12965_03900</name>
</gene>
<evidence type="ECO:0000259" key="4">
    <source>
        <dbReference type="Pfam" id="PF00370"/>
    </source>
</evidence>
<comment type="similarity">
    <text evidence="1">Belongs to the FGGY kinase family.</text>
</comment>
<dbReference type="InterPro" id="IPR050406">
    <property type="entry name" value="FGGY_Carb_Kinase"/>
</dbReference>
<name>A0A4U9UV68_SERFO</name>
<evidence type="ECO:0000256" key="2">
    <source>
        <dbReference type="ARBA" id="ARBA00022679"/>
    </source>
</evidence>
<organism evidence="5">
    <name type="scientific">Serratia fonticola</name>
    <dbReference type="NCBI Taxonomy" id="47917"/>
    <lineage>
        <taxon>Bacteria</taxon>
        <taxon>Pseudomonadati</taxon>
        <taxon>Pseudomonadota</taxon>
        <taxon>Gammaproteobacteria</taxon>
        <taxon>Enterobacterales</taxon>
        <taxon>Yersiniaceae</taxon>
        <taxon>Serratia</taxon>
    </lineage>
</organism>
<feature type="domain" description="Carbohydrate kinase FGGY N-terminal" evidence="4">
    <location>
        <begin position="1"/>
        <end position="111"/>
    </location>
</feature>
<evidence type="ECO:0000313" key="5">
    <source>
        <dbReference type="EMBL" id="VTR36199.1"/>
    </source>
</evidence>
<keyword evidence="3 5" id="KW-0418">Kinase</keyword>
<evidence type="ECO:0000256" key="1">
    <source>
        <dbReference type="ARBA" id="ARBA00009156"/>
    </source>
</evidence>
<dbReference type="Gene3D" id="3.30.420.40">
    <property type="match status" value="1"/>
</dbReference>
<dbReference type="InterPro" id="IPR043129">
    <property type="entry name" value="ATPase_NBD"/>
</dbReference>
<dbReference type="AlphaFoldDB" id="A0A4U9UV68"/>
<sequence length="118" mass="13152">MYLGLDLGTSEIKAVVIDDHGTLIASAGEPLEVQRPHPHWAEQDPADWWRATQAVVSRLRAKIPQQWPQIRSLGLSGQMHGAVLLNRDNQVLRPAILWNDTRSAEQCKPVDAERTGVT</sequence>
<dbReference type="PANTHER" id="PTHR43095">
    <property type="entry name" value="SUGAR KINASE"/>
    <property type="match status" value="1"/>
</dbReference>
<protein>
    <submittedName>
        <fullName evidence="5">Xylulose kinase</fullName>
        <ecNumber evidence="5">2.7.1.17</ecNumber>
    </submittedName>
</protein>
<dbReference type="PANTHER" id="PTHR43095:SF6">
    <property type="entry name" value="XYLULOSE KINASE"/>
    <property type="match status" value="1"/>
</dbReference>
<reference evidence="5" key="1">
    <citation type="submission" date="2019-05" db="EMBL/GenBank/DDBJ databases">
        <authorList>
            <consortium name="Pathogen Informatics"/>
        </authorList>
    </citation>
    <scope>NUCLEOTIDE SEQUENCE [LARGE SCALE GENOMIC DNA]</scope>
    <source>
        <strain evidence="5">NCTC12965</strain>
    </source>
</reference>
<accession>A0A4U9UV68</accession>